<proteinExistence type="predicted"/>
<comment type="caution">
    <text evidence="1">The sequence shown here is derived from an EMBL/GenBank/DDBJ whole genome shotgun (WGS) entry which is preliminary data.</text>
</comment>
<organism evidence="1 2">
    <name type="scientific">Aminobacter niigataensis</name>
    <dbReference type="NCBI Taxonomy" id="83265"/>
    <lineage>
        <taxon>Bacteria</taxon>
        <taxon>Pseudomonadati</taxon>
        <taxon>Pseudomonadota</taxon>
        <taxon>Alphaproteobacteria</taxon>
        <taxon>Hyphomicrobiales</taxon>
        <taxon>Phyllobacteriaceae</taxon>
        <taxon>Aminobacter</taxon>
    </lineage>
</organism>
<dbReference type="EMBL" id="JACHOT010000001">
    <property type="protein sequence ID" value="MBB4648821.1"/>
    <property type="molecule type" value="Genomic_DNA"/>
</dbReference>
<evidence type="ECO:0000313" key="1">
    <source>
        <dbReference type="EMBL" id="MBB4648821.1"/>
    </source>
</evidence>
<accession>A0ABR6KWC0</accession>
<protein>
    <submittedName>
        <fullName evidence="1">Uncharacterized protein</fullName>
    </submittedName>
</protein>
<keyword evidence="2" id="KW-1185">Reference proteome</keyword>
<dbReference type="Proteomes" id="UP000539538">
    <property type="component" value="Unassembled WGS sequence"/>
</dbReference>
<evidence type="ECO:0000313" key="2">
    <source>
        <dbReference type="Proteomes" id="UP000539538"/>
    </source>
</evidence>
<name>A0ABR6KWC0_9HYPH</name>
<dbReference type="RefSeq" id="WP_183260514.1">
    <property type="nucleotide sequence ID" value="NZ_BAAAVZ010000008.1"/>
</dbReference>
<gene>
    <name evidence="1" type="ORF">GGQ99_000543</name>
</gene>
<reference evidence="1 2" key="1">
    <citation type="submission" date="2020-08" db="EMBL/GenBank/DDBJ databases">
        <title>Genomic Encyclopedia of Type Strains, Phase IV (KMG-IV): sequencing the most valuable type-strain genomes for metagenomic binning, comparative biology and taxonomic classification.</title>
        <authorList>
            <person name="Goeker M."/>
        </authorList>
    </citation>
    <scope>NUCLEOTIDE SEQUENCE [LARGE SCALE GENOMIC DNA]</scope>
    <source>
        <strain evidence="1 2">DSM 7050</strain>
    </source>
</reference>
<sequence length="114" mass="12503">MSMLAPCAASAGEPASSSVVSSKALLVDGFRPIANGELLVERSFGVDRMETSRVSVMAEEFVAQVPGMPRPRAEVVRWLGDRYESYVRLALGKEEFVCILAQSERCYRADSSRN</sequence>